<evidence type="ECO:0000256" key="7">
    <source>
        <dbReference type="ARBA" id="ARBA00022989"/>
    </source>
</evidence>
<keyword evidence="9 10" id="KW-0472">Membrane</keyword>
<dbReference type="InterPro" id="IPR004387">
    <property type="entry name" value="Pept_M50_Zn"/>
</dbReference>
<dbReference type="GO" id="GO:0016020">
    <property type="term" value="C:membrane"/>
    <property type="evidence" value="ECO:0007669"/>
    <property type="project" value="UniProtKB-SubCell"/>
</dbReference>
<keyword evidence="3 12" id="KW-0645">Protease</keyword>
<evidence type="ECO:0000256" key="1">
    <source>
        <dbReference type="ARBA" id="ARBA00001947"/>
    </source>
</evidence>
<gene>
    <name evidence="12" type="primary">rip1_2</name>
    <name evidence="12" type="ORF">GALL_491600</name>
</gene>
<evidence type="ECO:0000313" key="12">
    <source>
        <dbReference type="EMBL" id="OIQ69241.1"/>
    </source>
</evidence>
<keyword evidence="7 10" id="KW-1133">Transmembrane helix</keyword>
<feature type="transmembrane region" description="Helical" evidence="10">
    <location>
        <begin position="123"/>
        <end position="143"/>
    </location>
</feature>
<dbReference type="EMBL" id="MLJW01004839">
    <property type="protein sequence ID" value="OIQ69241.1"/>
    <property type="molecule type" value="Genomic_DNA"/>
</dbReference>
<feature type="domain" description="Peptidase M50" evidence="11">
    <location>
        <begin position="53"/>
        <end position="165"/>
    </location>
</feature>
<reference evidence="12" key="1">
    <citation type="submission" date="2016-10" db="EMBL/GenBank/DDBJ databases">
        <title>Sequence of Gallionella enrichment culture.</title>
        <authorList>
            <person name="Poehlein A."/>
            <person name="Muehling M."/>
            <person name="Daniel R."/>
        </authorList>
    </citation>
    <scope>NUCLEOTIDE SEQUENCE</scope>
</reference>
<dbReference type="EC" id="3.4.24.-" evidence="12"/>
<evidence type="ECO:0000256" key="5">
    <source>
        <dbReference type="ARBA" id="ARBA00022801"/>
    </source>
</evidence>
<dbReference type="Pfam" id="PF02163">
    <property type="entry name" value="Peptidase_M50"/>
    <property type="match status" value="1"/>
</dbReference>
<dbReference type="GO" id="GO:0006508">
    <property type="term" value="P:proteolysis"/>
    <property type="evidence" value="ECO:0007669"/>
    <property type="project" value="UniProtKB-KW"/>
</dbReference>
<protein>
    <submittedName>
        <fullName evidence="12">Zinc metalloprotease Rip1</fullName>
        <ecNumber evidence="12">3.4.24.-</ecNumber>
    </submittedName>
</protein>
<proteinExistence type="predicted"/>
<accession>A0A1J5PC55</accession>
<comment type="cofactor">
    <cofactor evidence="1">
        <name>Zn(2+)</name>
        <dbReference type="ChEBI" id="CHEBI:29105"/>
    </cofactor>
</comment>
<keyword evidence="6" id="KW-0862">Zinc</keyword>
<keyword evidence="5 12" id="KW-0378">Hydrolase</keyword>
<sequence length="213" mass="22742">MKIIRESANKPLQITVERDHKLIALNAIPATVDGHGVLGVMTEIQSKRENPIVAIKDATTSTWKMGTQSVSALIAMPSKIPALWGQTFGNQPRDVNGLVGVVGVARVSGQAMAARDLSVSERIGTFILILAGLNVFIGIFNALPLPPLDGGHVAVALIDKWRAVSARRRGLPRPSAFDVARLMPVTLVVLGILVSLSLLLLMADIVNPVRLNL</sequence>
<evidence type="ECO:0000256" key="3">
    <source>
        <dbReference type="ARBA" id="ARBA00022670"/>
    </source>
</evidence>
<feature type="transmembrane region" description="Helical" evidence="10">
    <location>
        <begin position="182"/>
        <end position="203"/>
    </location>
</feature>
<dbReference type="PANTHER" id="PTHR42837:SF2">
    <property type="entry name" value="MEMBRANE METALLOPROTEASE ARASP2, CHLOROPLASTIC-RELATED"/>
    <property type="match status" value="1"/>
</dbReference>
<evidence type="ECO:0000259" key="11">
    <source>
        <dbReference type="Pfam" id="PF02163"/>
    </source>
</evidence>
<dbReference type="CDD" id="cd05709">
    <property type="entry name" value="S2P-M50"/>
    <property type="match status" value="1"/>
</dbReference>
<evidence type="ECO:0000256" key="4">
    <source>
        <dbReference type="ARBA" id="ARBA00022692"/>
    </source>
</evidence>
<organism evidence="12">
    <name type="scientific">mine drainage metagenome</name>
    <dbReference type="NCBI Taxonomy" id="410659"/>
    <lineage>
        <taxon>unclassified sequences</taxon>
        <taxon>metagenomes</taxon>
        <taxon>ecological metagenomes</taxon>
    </lineage>
</organism>
<comment type="caution">
    <text evidence="12">The sequence shown here is derived from an EMBL/GenBank/DDBJ whole genome shotgun (WGS) entry which is preliminary data.</text>
</comment>
<evidence type="ECO:0000256" key="6">
    <source>
        <dbReference type="ARBA" id="ARBA00022833"/>
    </source>
</evidence>
<dbReference type="GO" id="GO:0004222">
    <property type="term" value="F:metalloendopeptidase activity"/>
    <property type="evidence" value="ECO:0007669"/>
    <property type="project" value="InterPro"/>
</dbReference>
<dbReference type="InterPro" id="IPR008915">
    <property type="entry name" value="Peptidase_M50"/>
</dbReference>
<evidence type="ECO:0000256" key="8">
    <source>
        <dbReference type="ARBA" id="ARBA00023049"/>
    </source>
</evidence>
<dbReference type="AlphaFoldDB" id="A0A1J5PC55"/>
<keyword evidence="8 12" id="KW-0482">Metalloprotease</keyword>
<keyword evidence="4 10" id="KW-0812">Transmembrane</keyword>
<evidence type="ECO:0000256" key="10">
    <source>
        <dbReference type="SAM" id="Phobius"/>
    </source>
</evidence>
<name>A0A1J5PC55_9ZZZZ</name>
<evidence type="ECO:0000256" key="9">
    <source>
        <dbReference type="ARBA" id="ARBA00023136"/>
    </source>
</evidence>
<comment type="subcellular location">
    <subcellularLocation>
        <location evidence="2">Membrane</location>
        <topology evidence="2">Multi-pass membrane protein</topology>
    </subcellularLocation>
</comment>
<evidence type="ECO:0000256" key="2">
    <source>
        <dbReference type="ARBA" id="ARBA00004141"/>
    </source>
</evidence>
<dbReference type="PANTHER" id="PTHR42837">
    <property type="entry name" value="REGULATOR OF SIGMA-E PROTEASE RSEP"/>
    <property type="match status" value="1"/>
</dbReference>